<evidence type="ECO:0000313" key="1">
    <source>
        <dbReference type="Proteomes" id="UP000504610"/>
    </source>
</evidence>
<organism evidence="1 2">
    <name type="scientific">Raphanus sativus</name>
    <name type="common">Radish</name>
    <name type="synonym">Raphanus raphanistrum var. sativus</name>
    <dbReference type="NCBI Taxonomy" id="3726"/>
    <lineage>
        <taxon>Eukaryota</taxon>
        <taxon>Viridiplantae</taxon>
        <taxon>Streptophyta</taxon>
        <taxon>Embryophyta</taxon>
        <taxon>Tracheophyta</taxon>
        <taxon>Spermatophyta</taxon>
        <taxon>Magnoliopsida</taxon>
        <taxon>eudicotyledons</taxon>
        <taxon>Gunneridae</taxon>
        <taxon>Pentapetalae</taxon>
        <taxon>rosids</taxon>
        <taxon>malvids</taxon>
        <taxon>Brassicales</taxon>
        <taxon>Brassicaceae</taxon>
        <taxon>Brassiceae</taxon>
        <taxon>Raphanus</taxon>
    </lineage>
</organism>
<name>A0A6J0K753_RAPSA</name>
<evidence type="ECO:0000313" key="2">
    <source>
        <dbReference type="RefSeq" id="XP_018443311.1"/>
    </source>
</evidence>
<dbReference type="Proteomes" id="UP000504610">
    <property type="component" value="Chromosome 7"/>
</dbReference>
<keyword evidence="1" id="KW-1185">Reference proteome</keyword>
<protein>
    <submittedName>
        <fullName evidence="2">Uncharacterized protein LOC108815158</fullName>
    </submittedName>
</protein>
<reference evidence="2" key="2">
    <citation type="submission" date="2025-08" db="UniProtKB">
        <authorList>
            <consortium name="RefSeq"/>
        </authorList>
    </citation>
    <scope>IDENTIFICATION</scope>
    <source>
        <tissue evidence="2">Leaf</tissue>
    </source>
</reference>
<gene>
    <name evidence="2" type="primary">LOC108815158</name>
</gene>
<reference evidence="1" key="1">
    <citation type="journal article" date="2019" name="Database">
        <title>The radish genome database (RadishGD): an integrated information resource for radish genomics.</title>
        <authorList>
            <person name="Yu H.J."/>
            <person name="Baek S."/>
            <person name="Lee Y.J."/>
            <person name="Cho A."/>
            <person name="Mun J.H."/>
        </authorList>
    </citation>
    <scope>NUCLEOTIDE SEQUENCE [LARGE SCALE GENOMIC DNA]</scope>
    <source>
        <strain evidence="1">cv. WK10039</strain>
    </source>
</reference>
<dbReference type="GeneID" id="108815158"/>
<dbReference type="RefSeq" id="XP_018443311.1">
    <property type="nucleotide sequence ID" value="XM_018587809.1"/>
</dbReference>
<accession>A0A6J0K753</accession>
<sequence>MSAHHLRDLISNLASSQDAVVNMVAEQVVTCMMCLSCEDFSAFVAYLRKCMLSPEVPYITGLTRGRLNLIAIHNNRENILFEMNQHFTRMCIPAFEDIFVGAEMYNRAIDARDMAIARRNQMGVSSVFQKGESSNSRFLSGQENADERTIVLSFSRRYPVSREEVHGYFTWRFGEIIEAIHMGGAGRTGQTLYAAAMVLNSPAMIPAIIMEGISTTKFSINGKHVWARKFIPSHKILFP</sequence>
<dbReference type="PANTHER" id="PTHR33527">
    <property type="entry name" value="OS07G0274300 PROTEIN"/>
    <property type="match status" value="1"/>
</dbReference>
<dbReference type="KEGG" id="rsz:108815158"/>
<dbReference type="OrthoDB" id="1882251at2759"/>
<dbReference type="AlphaFoldDB" id="A0A6J0K753"/>
<proteinExistence type="predicted"/>
<dbReference type="PANTHER" id="PTHR33527:SF40">
    <property type="entry name" value="RRM DOMAIN-CONTAINING PROTEIN"/>
    <property type="match status" value="1"/>
</dbReference>